<sequence length="85" mass="8908">MNETTNRAYLGVRLLFKISLIVCFILGTLLVLGQLAGVLAARPAWIEGSEALFFVPTIAAAATFGLFGFIGGYLAPAQAGTDDSD</sequence>
<proteinExistence type="predicted"/>
<comment type="caution">
    <text evidence="2">The sequence shown here is derived from an EMBL/GenBank/DDBJ whole genome shotgun (WGS) entry which is preliminary data.</text>
</comment>
<feature type="transmembrane region" description="Helical" evidence="1">
    <location>
        <begin position="14"/>
        <end position="39"/>
    </location>
</feature>
<evidence type="ECO:0000256" key="1">
    <source>
        <dbReference type="SAM" id="Phobius"/>
    </source>
</evidence>
<keyword evidence="3" id="KW-1185">Reference proteome</keyword>
<reference evidence="2" key="1">
    <citation type="submission" date="2023-02" db="EMBL/GenBank/DDBJ databases">
        <title>Nocardiopsis ansamitocini NBRC 112285.</title>
        <authorList>
            <person name="Ichikawa N."/>
            <person name="Sato H."/>
            <person name="Tonouchi N."/>
        </authorList>
    </citation>
    <scope>NUCLEOTIDE SEQUENCE</scope>
    <source>
        <strain evidence="2">NBRC 112285</strain>
    </source>
</reference>
<evidence type="ECO:0000313" key="2">
    <source>
        <dbReference type="EMBL" id="GLU47808.1"/>
    </source>
</evidence>
<gene>
    <name evidence="2" type="ORF">Nans01_21590</name>
</gene>
<accession>A0A9W6UIU7</accession>
<feature type="transmembrane region" description="Helical" evidence="1">
    <location>
        <begin position="51"/>
        <end position="75"/>
    </location>
</feature>
<dbReference type="RefSeq" id="WP_285759075.1">
    <property type="nucleotide sequence ID" value="NZ_BSQG01000003.1"/>
</dbReference>
<organism evidence="2 3">
    <name type="scientific">Nocardiopsis ansamitocini</name>
    <dbReference type="NCBI Taxonomy" id="1670832"/>
    <lineage>
        <taxon>Bacteria</taxon>
        <taxon>Bacillati</taxon>
        <taxon>Actinomycetota</taxon>
        <taxon>Actinomycetes</taxon>
        <taxon>Streptosporangiales</taxon>
        <taxon>Nocardiopsidaceae</taxon>
        <taxon>Nocardiopsis</taxon>
    </lineage>
</organism>
<keyword evidence="1" id="KW-0472">Membrane</keyword>
<name>A0A9W6UIU7_9ACTN</name>
<keyword evidence="1" id="KW-1133">Transmembrane helix</keyword>
<dbReference type="Proteomes" id="UP001165092">
    <property type="component" value="Unassembled WGS sequence"/>
</dbReference>
<dbReference type="EMBL" id="BSQG01000003">
    <property type="protein sequence ID" value="GLU47808.1"/>
    <property type="molecule type" value="Genomic_DNA"/>
</dbReference>
<keyword evidence="1" id="KW-0812">Transmembrane</keyword>
<protein>
    <submittedName>
        <fullName evidence="2">Uncharacterized protein</fullName>
    </submittedName>
</protein>
<evidence type="ECO:0000313" key="3">
    <source>
        <dbReference type="Proteomes" id="UP001165092"/>
    </source>
</evidence>
<dbReference type="AlphaFoldDB" id="A0A9W6UIU7"/>